<dbReference type="RefSeq" id="WP_077754014.1">
    <property type="nucleotide sequence ID" value="NZ_CP014782.1"/>
</dbReference>
<dbReference type="InterPro" id="IPR015424">
    <property type="entry name" value="PyrdxlP-dep_Trfase"/>
</dbReference>
<evidence type="ECO:0000256" key="4">
    <source>
        <dbReference type="ARBA" id="ARBA00022679"/>
    </source>
</evidence>
<dbReference type="InterPro" id="IPR049704">
    <property type="entry name" value="Aminotrans_3_PPA_site"/>
</dbReference>
<evidence type="ECO:0000256" key="3">
    <source>
        <dbReference type="ARBA" id="ARBA00022576"/>
    </source>
</evidence>
<dbReference type="AlphaFoldDB" id="A0A1S6HU97"/>
<evidence type="ECO:0000256" key="2">
    <source>
        <dbReference type="ARBA" id="ARBA00008954"/>
    </source>
</evidence>
<evidence type="ECO:0000313" key="8">
    <source>
        <dbReference type="Proteomes" id="UP000189545"/>
    </source>
</evidence>
<evidence type="ECO:0000256" key="6">
    <source>
        <dbReference type="RuleBase" id="RU003560"/>
    </source>
</evidence>
<dbReference type="STRING" id="225848.Sps_03937"/>
<evidence type="ECO:0000313" key="7">
    <source>
        <dbReference type="EMBL" id="AQS39052.1"/>
    </source>
</evidence>
<protein>
    <submittedName>
        <fullName evidence="7">Adenosylmethionine-8-amino-7-oxononanoate aminotransferase</fullName>
    </submittedName>
</protein>
<comment type="cofactor">
    <cofactor evidence="1">
        <name>pyridoxal 5'-phosphate</name>
        <dbReference type="ChEBI" id="CHEBI:597326"/>
    </cofactor>
</comment>
<keyword evidence="5 6" id="KW-0663">Pyridoxal phosphate</keyword>
<dbReference type="GO" id="GO:0008483">
    <property type="term" value="F:transaminase activity"/>
    <property type="evidence" value="ECO:0007669"/>
    <property type="project" value="UniProtKB-KW"/>
</dbReference>
<dbReference type="FunFam" id="3.40.640.10:FF:000014">
    <property type="entry name" value="Adenosylmethionine-8-amino-7-oxononanoate aminotransferase, probable"/>
    <property type="match status" value="1"/>
</dbReference>
<keyword evidence="3 7" id="KW-0032">Aminotransferase</keyword>
<dbReference type="PIRSF" id="PIRSF000521">
    <property type="entry name" value="Transaminase_4ab_Lys_Orn"/>
    <property type="match status" value="1"/>
</dbReference>
<keyword evidence="4 7" id="KW-0808">Transferase</keyword>
<dbReference type="Gene3D" id="3.90.1150.10">
    <property type="entry name" value="Aspartate Aminotransferase, domain 1"/>
    <property type="match status" value="1"/>
</dbReference>
<dbReference type="PANTHER" id="PTHR43094:SF1">
    <property type="entry name" value="AMINOTRANSFERASE CLASS-III"/>
    <property type="match status" value="1"/>
</dbReference>
<evidence type="ECO:0000256" key="5">
    <source>
        <dbReference type="ARBA" id="ARBA00022898"/>
    </source>
</evidence>
<dbReference type="InterPro" id="IPR005814">
    <property type="entry name" value="Aminotrans_3"/>
</dbReference>
<dbReference type="CDD" id="cd00610">
    <property type="entry name" value="OAT_like"/>
    <property type="match status" value="1"/>
</dbReference>
<dbReference type="Proteomes" id="UP000189545">
    <property type="component" value="Chromosome"/>
</dbReference>
<comment type="similarity">
    <text evidence="2 6">Belongs to the class-III pyridoxal-phosphate-dependent aminotransferase family.</text>
</comment>
<dbReference type="SUPFAM" id="SSF53383">
    <property type="entry name" value="PLP-dependent transferases"/>
    <property type="match status" value="1"/>
</dbReference>
<evidence type="ECO:0000256" key="1">
    <source>
        <dbReference type="ARBA" id="ARBA00001933"/>
    </source>
</evidence>
<sequence>MTDSIKTNKVWQQDKNHFIHPYTDFSTFHEEGSQVITKAKGNFVSDSQGNTFLDGIAGLWCVNIGHGREDMADAIYKQITQMQYFNPFGHSTNAPAAELAAEIAKRTPGDLNHVFFTSGGSVSNDSAFRIIHYYNNLRGKTTKKKIISRDSAYHGSTYFAANLTGIQATKSSFDSLGDELISYVSAADMYRRPIGAEQLTEDEYACFLANELENHILRLGADNVAAFILEPVMGAGGVLVAPKGYHKKCADICRKYDVLIVADEVVTAFGRLGQWFSSEAVFDFVPDVLITAKGINSGYIPLGATIISADIYRVISQPQCEGGVFSMGFTYSGHATACAAALKNFEILEQESLFDNVNKLGPYLQQTASEMLLTNSIVGDVRGTGFMLAIDLVSNKQTKERLYLAQQVFEKCLEKGLIIRPVGNVIVISPPLTLTRDNIDSLISKLKEAIDEVSSEMILGDNIDA</sequence>
<name>A0A1S6HU97_9GAMM</name>
<dbReference type="InterPro" id="IPR015421">
    <property type="entry name" value="PyrdxlP-dep_Trfase_major"/>
</dbReference>
<dbReference type="KEGG" id="spsw:Sps_03937"/>
<dbReference type="OrthoDB" id="9801052at2"/>
<reference evidence="7 8" key="1">
    <citation type="submission" date="2016-03" db="EMBL/GenBank/DDBJ databases">
        <title>Complete genome sequence of Shewanella psychrophila WP2, a deep sea bacterium isolated from west Pacific sediment.</title>
        <authorList>
            <person name="Xu G."/>
            <person name="Jian H."/>
        </authorList>
    </citation>
    <scope>NUCLEOTIDE SEQUENCE [LARGE SCALE GENOMIC DNA]</scope>
    <source>
        <strain evidence="7 8">WP2</strain>
    </source>
</reference>
<keyword evidence="8" id="KW-1185">Reference proteome</keyword>
<dbReference type="PANTHER" id="PTHR43094">
    <property type="entry name" value="AMINOTRANSFERASE"/>
    <property type="match status" value="1"/>
</dbReference>
<dbReference type="Pfam" id="PF00202">
    <property type="entry name" value="Aminotran_3"/>
    <property type="match status" value="1"/>
</dbReference>
<gene>
    <name evidence="7" type="ORF">Sps_03937</name>
</gene>
<accession>A0A1S6HU97</accession>
<dbReference type="PROSITE" id="PS00600">
    <property type="entry name" value="AA_TRANSFER_CLASS_3"/>
    <property type="match status" value="1"/>
</dbReference>
<organism evidence="7 8">
    <name type="scientific">Shewanella psychrophila</name>
    <dbReference type="NCBI Taxonomy" id="225848"/>
    <lineage>
        <taxon>Bacteria</taxon>
        <taxon>Pseudomonadati</taxon>
        <taxon>Pseudomonadota</taxon>
        <taxon>Gammaproteobacteria</taxon>
        <taxon>Alteromonadales</taxon>
        <taxon>Shewanellaceae</taxon>
        <taxon>Shewanella</taxon>
    </lineage>
</organism>
<dbReference type="Gene3D" id="3.40.640.10">
    <property type="entry name" value="Type I PLP-dependent aspartate aminotransferase-like (Major domain)"/>
    <property type="match status" value="1"/>
</dbReference>
<dbReference type="InterPro" id="IPR015422">
    <property type="entry name" value="PyrdxlP-dep_Trfase_small"/>
</dbReference>
<dbReference type="EMBL" id="CP014782">
    <property type="protein sequence ID" value="AQS39052.1"/>
    <property type="molecule type" value="Genomic_DNA"/>
</dbReference>
<dbReference type="GO" id="GO:0030170">
    <property type="term" value="F:pyridoxal phosphate binding"/>
    <property type="evidence" value="ECO:0007669"/>
    <property type="project" value="InterPro"/>
</dbReference>
<proteinExistence type="inferred from homology"/>